<gene>
    <name evidence="2" type="ORF">TNIN_183941</name>
</gene>
<evidence type="ECO:0000313" key="2">
    <source>
        <dbReference type="EMBL" id="GFY39497.1"/>
    </source>
</evidence>
<feature type="coiled-coil region" evidence="1">
    <location>
        <begin position="51"/>
        <end position="88"/>
    </location>
</feature>
<reference evidence="2" key="1">
    <citation type="submission" date="2020-08" db="EMBL/GenBank/DDBJ databases">
        <title>Multicomponent nature underlies the extraordinary mechanical properties of spider dragline silk.</title>
        <authorList>
            <person name="Kono N."/>
            <person name="Nakamura H."/>
            <person name="Mori M."/>
            <person name="Yoshida Y."/>
            <person name="Ohtoshi R."/>
            <person name="Malay A.D."/>
            <person name="Moran D.A.P."/>
            <person name="Tomita M."/>
            <person name="Numata K."/>
            <person name="Arakawa K."/>
        </authorList>
    </citation>
    <scope>NUCLEOTIDE SEQUENCE</scope>
</reference>
<organism evidence="2 3">
    <name type="scientific">Trichonephila inaurata madagascariensis</name>
    <dbReference type="NCBI Taxonomy" id="2747483"/>
    <lineage>
        <taxon>Eukaryota</taxon>
        <taxon>Metazoa</taxon>
        <taxon>Ecdysozoa</taxon>
        <taxon>Arthropoda</taxon>
        <taxon>Chelicerata</taxon>
        <taxon>Arachnida</taxon>
        <taxon>Araneae</taxon>
        <taxon>Araneomorphae</taxon>
        <taxon>Entelegynae</taxon>
        <taxon>Araneoidea</taxon>
        <taxon>Nephilidae</taxon>
        <taxon>Trichonephila</taxon>
        <taxon>Trichonephila inaurata</taxon>
    </lineage>
</organism>
<proteinExistence type="predicted"/>
<comment type="caution">
    <text evidence="2">The sequence shown here is derived from an EMBL/GenBank/DDBJ whole genome shotgun (WGS) entry which is preliminary data.</text>
</comment>
<accession>A0A8X7BR26</accession>
<sequence length="95" mass="11707">MEETVDSDLGILELKQKLILSKAYIEDEEFFRDVLAITIQDIMGIEYYRKEKELYSEKEDYRKEKELYSEKEEDYRKKEEYKEEYIEKGRSKVKK</sequence>
<keyword evidence="3" id="KW-1185">Reference proteome</keyword>
<dbReference type="Proteomes" id="UP000886998">
    <property type="component" value="Unassembled WGS sequence"/>
</dbReference>
<dbReference type="AlphaFoldDB" id="A0A8X7BR26"/>
<dbReference type="EMBL" id="BMAV01001402">
    <property type="protein sequence ID" value="GFY39497.1"/>
    <property type="molecule type" value="Genomic_DNA"/>
</dbReference>
<name>A0A8X7BR26_9ARAC</name>
<keyword evidence="1" id="KW-0175">Coiled coil</keyword>
<protein>
    <submittedName>
        <fullName evidence="2">Uncharacterized protein</fullName>
    </submittedName>
</protein>
<evidence type="ECO:0000313" key="3">
    <source>
        <dbReference type="Proteomes" id="UP000886998"/>
    </source>
</evidence>
<evidence type="ECO:0000256" key="1">
    <source>
        <dbReference type="SAM" id="Coils"/>
    </source>
</evidence>